<evidence type="ECO:0000313" key="1">
    <source>
        <dbReference type="EMBL" id="MQA37233.1"/>
    </source>
</evidence>
<dbReference type="Proteomes" id="UP000440498">
    <property type="component" value="Unassembled WGS sequence"/>
</dbReference>
<dbReference type="InterPro" id="IPR002636">
    <property type="entry name" value="DUF29"/>
</dbReference>
<keyword evidence="2" id="KW-1185">Reference proteome</keyword>
<dbReference type="AlphaFoldDB" id="A0A6A7MWW3"/>
<protein>
    <submittedName>
        <fullName evidence="1">DUF29 family protein</fullName>
    </submittedName>
</protein>
<comment type="caution">
    <text evidence="1">The sequence shown here is derived from an EMBL/GenBank/DDBJ whole genome shotgun (WGS) entry which is preliminary data.</text>
</comment>
<dbReference type="RefSeq" id="WP_152836560.1">
    <property type="nucleotide sequence ID" value="NZ_WHUG01000001.1"/>
</dbReference>
<sequence>MQTLVQSRKYPSYDDDLALWIDAQIQLLLHRRFSELDTENLVAELDGMKKQYEHELDSRLTVLIMHLLKCQFQKDYPQNKWQSTLIEQRYRIARLLKDSPSTRAKVPQFAVECYPIARRRAAKETGLDEETFPLRLPYSVAQLMDQDFMP</sequence>
<dbReference type="Pfam" id="PF01724">
    <property type="entry name" value="DUF29"/>
    <property type="match status" value="1"/>
</dbReference>
<name>A0A6A7MWW3_9BURK</name>
<dbReference type="Gene3D" id="1.20.1220.20">
    <property type="entry name" value="Uncharcterised protein PF01724"/>
    <property type="match status" value="1"/>
</dbReference>
<gene>
    <name evidence="1" type="ORF">GEV02_03650</name>
</gene>
<proteinExistence type="predicted"/>
<dbReference type="EMBL" id="WHUG01000001">
    <property type="protein sequence ID" value="MQA37233.1"/>
    <property type="molecule type" value="Genomic_DNA"/>
</dbReference>
<reference evidence="1 2" key="1">
    <citation type="submission" date="2019-10" db="EMBL/GenBank/DDBJ databases">
        <title>Two novel species isolated from a subtropical stream in China.</title>
        <authorList>
            <person name="Lu H."/>
        </authorList>
    </citation>
    <scope>NUCLEOTIDE SEQUENCE [LARGE SCALE GENOMIC DNA]</scope>
    <source>
        <strain evidence="1 2">FT29W</strain>
    </source>
</reference>
<evidence type="ECO:0000313" key="2">
    <source>
        <dbReference type="Proteomes" id="UP000440498"/>
    </source>
</evidence>
<organism evidence="1 2">
    <name type="scientific">Rugamonas aquatica</name>
    <dbReference type="NCBI Taxonomy" id="2743357"/>
    <lineage>
        <taxon>Bacteria</taxon>
        <taxon>Pseudomonadati</taxon>
        <taxon>Pseudomonadota</taxon>
        <taxon>Betaproteobacteria</taxon>
        <taxon>Burkholderiales</taxon>
        <taxon>Oxalobacteraceae</taxon>
        <taxon>Telluria group</taxon>
        <taxon>Rugamonas</taxon>
    </lineage>
</organism>
<dbReference type="PANTHER" id="PTHR34235">
    <property type="entry name" value="SLR1203 PROTEIN-RELATED"/>
    <property type="match status" value="1"/>
</dbReference>
<accession>A0A6A7MWW3</accession>